<dbReference type="Proteomes" id="UP000295678">
    <property type="component" value="Unassembled WGS sequence"/>
</dbReference>
<dbReference type="RefSeq" id="WP_132804823.1">
    <property type="nucleotide sequence ID" value="NZ_SMAK01000001.1"/>
</dbReference>
<proteinExistence type="inferred from homology"/>
<evidence type="ECO:0000313" key="6">
    <source>
        <dbReference type="Proteomes" id="UP000295678"/>
    </source>
</evidence>
<comment type="caution">
    <text evidence="5">The sequence shown here is derived from an EMBL/GenBank/DDBJ whole genome shotgun (WGS) entry which is preliminary data.</text>
</comment>
<dbReference type="OrthoDB" id="8207713at2"/>
<dbReference type="Pfam" id="PF13458">
    <property type="entry name" value="Peripla_BP_6"/>
    <property type="match status" value="1"/>
</dbReference>
<dbReference type="InterPro" id="IPR028082">
    <property type="entry name" value="Peripla_BP_I"/>
</dbReference>
<organism evidence="5 6">
    <name type="scientific">Tepidamorphus gemmatus</name>
    <dbReference type="NCBI Taxonomy" id="747076"/>
    <lineage>
        <taxon>Bacteria</taxon>
        <taxon>Pseudomonadati</taxon>
        <taxon>Pseudomonadota</taxon>
        <taxon>Alphaproteobacteria</taxon>
        <taxon>Hyphomicrobiales</taxon>
        <taxon>Tepidamorphaceae</taxon>
        <taxon>Tepidamorphus</taxon>
    </lineage>
</organism>
<feature type="chain" id="PRO_5020690473" evidence="3">
    <location>
        <begin position="23"/>
        <end position="397"/>
    </location>
</feature>
<gene>
    <name evidence="5" type="ORF">EDC22_101301</name>
</gene>
<evidence type="ECO:0000256" key="3">
    <source>
        <dbReference type="SAM" id="SignalP"/>
    </source>
</evidence>
<reference evidence="5 6" key="1">
    <citation type="submission" date="2019-03" db="EMBL/GenBank/DDBJ databases">
        <title>Genomic Encyclopedia of Type Strains, Phase IV (KMG-IV): sequencing the most valuable type-strain genomes for metagenomic binning, comparative biology and taxonomic classification.</title>
        <authorList>
            <person name="Goeker M."/>
        </authorList>
    </citation>
    <scope>NUCLEOTIDE SEQUENCE [LARGE SCALE GENOMIC DNA]</scope>
    <source>
        <strain evidence="5 6">DSM 19345</strain>
    </source>
</reference>
<sequence length="397" mass="42594">MTLRRTALAAAFLAATALPAASAEYVMSASADYSGPFADVMPNAMSGINTIVDWWNREVGEGLGVKVNVKIYDMRYDPAVIARTWPSILASDKPILHLGFGSPDLTTLMKRLPDDKVPMLIGTAMVGLVWTPDGWHYSIRPTYSHEFAGLFAHLQERKGDKLRIGAVSTQTLAGFVDQVNGIKHLAETYPDRFELVDTQWVEASPVSVTSNVRALAEKEPDVLLVGGTTAQVIAVAKALQELGLDIPIVMSTHNGLAEVSKGISLSELEGSMSAFSFAAPGKAELPIRDVFEANKKDGEWGTITAQSAAQAILALRVLEKAIETVGADNVTGEAMRQALLDGTFTEADLLGALPTVDFDTSAPFPIGKIKSTAEIVVGGEIKPLGEDWMDVPELTKW</sequence>
<evidence type="ECO:0000256" key="1">
    <source>
        <dbReference type="ARBA" id="ARBA00010062"/>
    </source>
</evidence>
<feature type="signal peptide" evidence="3">
    <location>
        <begin position="1"/>
        <end position="22"/>
    </location>
</feature>
<dbReference type="PANTHER" id="PTHR47235:SF1">
    <property type="entry name" value="BLR6548 PROTEIN"/>
    <property type="match status" value="1"/>
</dbReference>
<feature type="domain" description="Leucine-binding protein" evidence="4">
    <location>
        <begin position="31"/>
        <end position="351"/>
    </location>
</feature>
<dbReference type="InterPro" id="IPR006311">
    <property type="entry name" value="TAT_signal"/>
</dbReference>
<dbReference type="PROSITE" id="PS51318">
    <property type="entry name" value="TAT"/>
    <property type="match status" value="1"/>
</dbReference>
<keyword evidence="2 3" id="KW-0732">Signal</keyword>
<dbReference type="AlphaFoldDB" id="A0A4R3MJ74"/>
<accession>A0A4R3MJ74</accession>
<evidence type="ECO:0000259" key="4">
    <source>
        <dbReference type="Pfam" id="PF13458"/>
    </source>
</evidence>
<dbReference type="Gene3D" id="3.40.50.2300">
    <property type="match status" value="2"/>
</dbReference>
<protein>
    <submittedName>
        <fullName evidence="5">Branched-chain amino acid transport system substrate-binding protein</fullName>
    </submittedName>
</protein>
<evidence type="ECO:0000256" key="2">
    <source>
        <dbReference type="ARBA" id="ARBA00022729"/>
    </source>
</evidence>
<name>A0A4R3MJ74_9HYPH</name>
<keyword evidence="6" id="KW-1185">Reference proteome</keyword>
<comment type="similarity">
    <text evidence="1">Belongs to the leucine-binding protein family.</text>
</comment>
<dbReference type="PANTHER" id="PTHR47235">
    <property type="entry name" value="BLR6548 PROTEIN"/>
    <property type="match status" value="1"/>
</dbReference>
<evidence type="ECO:0000313" key="5">
    <source>
        <dbReference type="EMBL" id="TCT13434.1"/>
    </source>
</evidence>
<dbReference type="SUPFAM" id="SSF53822">
    <property type="entry name" value="Periplasmic binding protein-like I"/>
    <property type="match status" value="1"/>
</dbReference>
<dbReference type="EMBL" id="SMAK01000001">
    <property type="protein sequence ID" value="TCT13434.1"/>
    <property type="molecule type" value="Genomic_DNA"/>
</dbReference>
<dbReference type="InterPro" id="IPR028081">
    <property type="entry name" value="Leu-bd"/>
</dbReference>